<dbReference type="InterPro" id="IPR058017">
    <property type="entry name" value="At3g28540-like_C"/>
</dbReference>
<proteinExistence type="inferred from homology"/>
<sequence>MLSLAFQNRKSAAAVLSTAASLAASAMLIRSIANDLLPNEVHDYFSSTLHNLSRYFSSQLTIVIDEFQGLSMNKLFEAADVYLGTRMTPSVRKIRVVKGDEEKKLAVTMDRNEEIVDVFENVRVKWTMVCRQGQALGRGNSRNRGETPRLEVRSYELSFNKNYRDIVLDSYLPYILERARAIKEENKVVKLHTVNYSNWDLGSILLDHPMTFQTLAMDSELKKELVEDLDNFVNGKDYYRRIGKAWKRGYLLYGPPGTGKSSLIAAMANHLNYDIYDLDLTNVNSNSDLRALLLAMSSKSILVIEDIDCMIKLQNRDSEERWQPHKNQVTLSGLLNFIDGIWSCCGDQGRIIVFSTNHRDQLDPALLRPGRMDMHIHMSYCTISAFKQLALNYLGVWQHPLFDQVEGLMGEVKVTPAEVAGELIKSKDPDVSLQGLLGFLHSKNEAKPQKEMEAEDRSD</sequence>
<evidence type="ECO:0000256" key="4">
    <source>
        <dbReference type="ARBA" id="ARBA00022842"/>
    </source>
</evidence>
<organism evidence="7 8">
    <name type="scientific">Vitis vinifera</name>
    <name type="common">Grape</name>
    <dbReference type="NCBI Taxonomy" id="29760"/>
    <lineage>
        <taxon>Eukaryota</taxon>
        <taxon>Viridiplantae</taxon>
        <taxon>Streptophyta</taxon>
        <taxon>Embryophyta</taxon>
        <taxon>Tracheophyta</taxon>
        <taxon>Spermatophyta</taxon>
        <taxon>Magnoliopsida</taxon>
        <taxon>eudicotyledons</taxon>
        <taxon>Gunneridae</taxon>
        <taxon>Pentapetalae</taxon>
        <taxon>rosids</taxon>
        <taxon>Vitales</taxon>
        <taxon>Vitaceae</taxon>
        <taxon>Viteae</taxon>
        <taxon>Vitis</taxon>
    </lineage>
</organism>
<dbReference type="SUPFAM" id="SSF52540">
    <property type="entry name" value="P-loop containing nucleoside triphosphate hydrolases"/>
    <property type="match status" value="1"/>
</dbReference>
<dbReference type="CDD" id="cd19510">
    <property type="entry name" value="RecA-like_BCS1"/>
    <property type="match status" value="1"/>
</dbReference>
<dbReference type="InterPro" id="IPR003959">
    <property type="entry name" value="ATPase_AAA_core"/>
</dbReference>
<evidence type="ECO:0000256" key="5">
    <source>
        <dbReference type="ARBA" id="ARBA00049360"/>
    </source>
</evidence>
<comment type="caution">
    <text evidence="7">The sequence shown here is derived from an EMBL/GenBank/DDBJ whole genome shotgun (WGS) entry which is preliminary data.</text>
</comment>
<dbReference type="Pfam" id="PF14363">
    <property type="entry name" value="AAA_assoc"/>
    <property type="match status" value="1"/>
</dbReference>
<dbReference type="InterPro" id="IPR003593">
    <property type="entry name" value="AAA+_ATPase"/>
</dbReference>
<dbReference type="Gramene" id="Vitis09g01577.t01">
    <property type="protein sequence ID" value="Vitis09g01577.t01.CDS"/>
    <property type="gene ID" value="Vitis09g01577"/>
</dbReference>
<dbReference type="PANTHER" id="PTHR23070">
    <property type="entry name" value="BCS1 AAA-TYPE ATPASE"/>
    <property type="match status" value="1"/>
</dbReference>
<keyword evidence="3" id="KW-0378">Hydrolase</keyword>
<accession>A0A438J453</accession>
<dbReference type="GO" id="GO:0016887">
    <property type="term" value="F:ATP hydrolysis activity"/>
    <property type="evidence" value="ECO:0007669"/>
    <property type="project" value="InterPro"/>
</dbReference>
<dbReference type="Gene3D" id="3.40.50.300">
    <property type="entry name" value="P-loop containing nucleotide triphosphate hydrolases"/>
    <property type="match status" value="1"/>
</dbReference>
<keyword evidence="4" id="KW-0460">Magnesium</keyword>
<dbReference type="Gene3D" id="6.10.280.40">
    <property type="match status" value="1"/>
</dbReference>
<dbReference type="InterPro" id="IPR050747">
    <property type="entry name" value="Mitochondrial_chaperone_BCS1"/>
</dbReference>
<comment type="similarity">
    <text evidence="2">Belongs to the AAA ATPase family. BCS1 subfamily.</text>
</comment>
<dbReference type="Pfam" id="PF25568">
    <property type="entry name" value="AAA_lid_At3g28540"/>
    <property type="match status" value="1"/>
</dbReference>
<dbReference type="EMBL" id="QGNW01000064">
    <property type="protein sequence ID" value="RVX03705.1"/>
    <property type="molecule type" value="Genomic_DNA"/>
</dbReference>
<evidence type="ECO:0000313" key="7">
    <source>
        <dbReference type="EMBL" id="RVX03705.1"/>
    </source>
</evidence>
<comment type="catalytic activity">
    <reaction evidence="5">
        <text>ATP + H2O = ADP + phosphate + H(+)</text>
        <dbReference type="Rhea" id="RHEA:13065"/>
        <dbReference type="ChEBI" id="CHEBI:15377"/>
        <dbReference type="ChEBI" id="CHEBI:15378"/>
        <dbReference type="ChEBI" id="CHEBI:30616"/>
        <dbReference type="ChEBI" id="CHEBI:43474"/>
        <dbReference type="ChEBI" id="CHEBI:456216"/>
    </reaction>
</comment>
<dbReference type="OrthoDB" id="10251412at2759"/>
<feature type="domain" description="AAA+ ATPase" evidence="6">
    <location>
        <begin position="246"/>
        <end position="382"/>
    </location>
</feature>
<evidence type="ECO:0000313" key="8">
    <source>
        <dbReference type="Proteomes" id="UP000288805"/>
    </source>
</evidence>
<dbReference type="InterPro" id="IPR025753">
    <property type="entry name" value="AAA_N_dom"/>
</dbReference>
<name>A0A438J453_VITVI</name>
<evidence type="ECO:0000256" key="2">
    <source>
        <dbReference type="ARBA" id="ARBA00007448"/>
    </source>
</evidence>
<dbReference type="GO" id="GO:0006950">
    <property type="term" value="P:response to stress"/>
    <property type="evidence" value="ECO:0007669"/>
    <property type="project" value="UniProtKB-ARBA"/>
</dbReference>
<dbReference type="InterPro" id="IPR027417">
    <property type="entry name" value="P-loop_NTPase"/>
</dbReference>
<dbReference type="Proteomes" id="UP000288805">
    <property type="component" value="Unassembled WGS sequence"/>
</dbReference>
<evidence type="ECO:0000259" key="6">
    <source>
        <dbReference type="SMART" id="SM00382"/>
    </source>
</evidence>
<protein>
    <submittedName>
        <fullName evidence="7">AAA-ATPase</fullName>
    </submittedName>
</protein>
<evidence type="ECO:0000256" key="1">
    <source>
        <dbReference type="ARBA" id="ARBA00001946"/>
    </source>
</evidence>
<evidence type="ECO:0000256" key="3">
    <source>
        <dbReference type="ARBA" id="ARBA00022801"/>
    </source>
</evidence>
<comment type="cofactor">
    <cofactor evidence="1">
        <name>Mg(2+)</name>
        <dbReference type="ChEBI" id="CHEBI:18420"/>
    </cofactor>
</comment>
<dbReference type="Pfam" id="PF00004">
    <property type="entry name" value="AAA"/>
    <property type="match status" value="1"/>
</dbReference>
<reference evidence="7 8" key="1">
    <citation type="journal article" date="2018" name="PLoS Genet.">
        <title>Population sequencing reveals clonal diversity and ancestral inbreeding in the grapevine cultivar Chardonnay.</title>
        <authorList>
            <person name="Roach M.J."/>
            <person name="Johnson D.L."/>
            <person name="Bohlmann J."/>
            <person name="van Vuuren H.J."/>
            <person name="Jones S.J."/>
            <person name="Pretorius I.S."/>
            <person name="Schmidt S.A."/>
            <person name="Borneman A.R."/>
        </authorList>
    </citation>
    <scope>NUCLEOTIDE SEQUENCE [LARGE SCALE GENOMIC DNA]</scope>
    <source>
        <strain evidence="8">cv. Chardonnay</strain>
        <tissue evidence="7">Leaf</tissue>
    </source>
</reference>
<gene>
    <name evidence="7" type="primary">VvCHDp000708_10</name>
    <name evidence="7" type="ORF">CK203_023036</name>
</gene>
<dbReference type="AlphaFoldDB" id="A0A438J453"/>
<dbReference type="SMART" id="SM00382">
    <property type="entry name" value="AAA"/>
    <property type="match status" value="1"/>
</dbReference>
<dbReference type="GO" id="GO:0005524">
    <property type="term" value="F:ATP binding"/>
    <property type="evidence" value="ECO:0007669"/>
    <property type="project" value="InterPro"/>
</dbReference>